<protein>
    <submittedName>
        <fullName evidence="2">Uncharacterized protein</fullName>
    </submittedName>
</protein>
<dbReference type="Proteomes" id="UP000308339">
    <property type="component" value="Segment"/>
</dbReference>
<evidence type="ECO:0000313" key="3">
    <source>
        <dbReference type="Proteomes" id="UP000308339"/>
    </source>
</evidence>
<evidence type="ECO:0000256" key="1">
    <source>
        <dbReference type="SAM" id="Phobius"/>
    </source>
</evidence>
<keyword evidence="1" id="KW-0812">Transmembrane</keyword>
<dbReference type="EMBL" id="MK608336">
    <property type="protein sequence ID" value="QBQ72945.1"/>
    <property type="molecule type" value="Genomic_DNA"/>
</dbReference>
<gene>
    <name evidence="2" type="ORF">CPT_Serbin_029</name>
</gene>
<proteinExistence type="predicted"/>
<feature type="transmembrane region" description="Helical" evidence="1">
    <location>
        <begin position="7"/>
        <end position="27"/>
    </location>
</feature>
<organism evidence="2 3">
    <name type="scientific">Serratia phage Serbin</name>
    <dbReference type="NCBI Taxonomy" id="2562181"/>
    <lineage>
        <taxon>Viruses</taxon>
        <taxon>Duplodnaviria</taxon>
        <taxon>Heunggongvirae</taxon>
        <taxon>Uroviricota</taxon>
        <taxon>Caudoviricetes</taxon>
        <taxon>Serbinvirus</taxon>
        <taxon>Serbinvirus serbin</taxon>
    </lineage>
</organism>
<reference evidence="2 3" key="1">
    <citation type="journal article" date="2019" name="Microbiol. Resour. Announc.">
        <title>Complete Genome Sequence of Serratia marcescens Siphophage Serbin.</title>
        <authorList>
            <person name="Williams E.A."/>
            <person name="Hopson H."/>
            <person name="Rodriguez A."/>
            <person name="Kongari R."/>
            <person name="Bonasera R."/>
            <person name="Hernandez-Morales A.C."/>
            <person name="Liu M."/>
        </authorList>
    </citation>
    <scope>NUCLEOTIDE SEQUENCE [LARGE SCALE GENOMIC DNA]</scope>
</reference>
<keyword evidence="1" id="KW-0472">Membrane</keyword>
<keyword evidence="3" id="KW-1185">Reference proteome</keyword>
<evidence type="ECO:0000313" key="2">
    <source>
        <dbReference type="EMBL" id="QBQ72945.1"/>
    </source>
</evidence>
<sequence length="28" mass="3128">MSSNEKLFWGLLMFWGIVAGAIGWGIWG</sequence>
<name>A0A482MH16_9CAUD</name>
<keyword evidence="1" id="KW-1133">Transmembrane helix</keyword>
<accession>A0A482MH16</accession>